<proteinExistence type="predicted"/>
<dbReference type="InterPro" id="IPR029058">
    <property type="entry name" value="AB_hydrolase_fold"/>
</dbReference>
<keyword evidence="4" id="KW-1185">Reference proteome</keyword>
<dbReference type="Pfam" id="PF00561">
    <property type="entry name" value="Abhydrolase_1"/>
    <property type="match status" value="1"/>
</dbReference>
<dbReference type="PANTHER" id="PTHR46331">
    <property type="entry name" value="VALACYCLOVIR HYDROLASE"/>
    <property type="match status" value="1"/>
</dbReference>
<organism evidence="3 4">
    <name type="scientific">Chitinophaga agri</name>
    <dbReference type="NCBI Taxonomy" id="2703787"/>
    <lineage>
        <taxon>Bacteria</taxon>
        <taxon>Pseudomonadati</taxon>
        <taxon>Bacteroidota</taxon>
        <taxon>Chitinophagia</taxon>
        <taxon>Chitinophagales</taxon>
        <taxon>Chitinophagaceae</taxon>
        <taxon>Chitinophaga</taxon>
    </lineage>
</organism>
<gene>
    <name evidence="3" type="ORF">GWR21_15080</name>
</gene>
<dbReference type="InterPro" id="IPR000073">
    <property type="entry name" value="AB_hydrolase_1"/>
</dbReference>
<dbReference type="GO" id="GO:0017171">
    <property type="term" value="F:serine hydrolase activity"/>
    <property type="evidence" value="ECO:0007669"/>
    <property type="project" value="TreeGrafter"/>
</dbReference>
<feature type="domain" description="AB hydrolase-1" evidence="2">
    <location>
        <begin position="213"/>
        <end position="313"/>
    </location>
</feature>
<keyword evidence="1" id="KW-0732">Signal</keyword>
<reference evidence="3 4" key="1">
    <citation type="submission" date="2020-01" db="EMBL/GenBank/DDBJ databases">
        <title>Complete genome sequence of Chitinophaga sp. H33E-04 isolated from quinoa roots.</title>
        <authorList>
            <person name="Weon H.-Y."/>
            <person name="Lee S.A."/>
        </authorList>
    </citation>
    <scope>NUCLEOTIDE SEQUENCE [LARGE SCALE GENOMIC DNA]</scope>
    <source>
        <strain evidence="3 4">H33E-04</strain>
    </source>
</reference>
<feature type="signal peptide" evidence="1">
    <location>
        <begin position="1"/>
        <end position="23"/>
    </location>
</feature>
<dbReference type="PANTHER" id="PTHR46331:SF2">
    <property type="entry name" value="VALACYCLOVIR HYDROLASE"/>
    <property type="match status" value="1"/>
</dbReference>
<accession>A0A6B9ZER5</accession>
<feature type="chain" id="PRO_5025600031" evidence="1">
    <location>
        <begin position="24"/>
        <end position="422"/>
    </location>
</feature>
<evidence type="ECO:0000313" key="4">
    <source>
        <dbReference type="Proteomes" id="UP000476411"/>
    </source>
</evidence>
<sequence>MRSLINALFYCCAALFISMTASARQQPPGTFFQRIDVTALQGASFTLEGWMYPDSDDPAAETALMVLNFNNDSQSGTALSKRSMRDFKPREWNRLIVSGKIDARATSIAVGGYYSGRGKFVYDDLKLVIKKQEITLDNKDFEASDLSSWKFFNQPASVKIATAEQQVHGGKQALMVDASGVLLTSYGRNEKAGHYANINGSRIYYEEYGEGAPLLLLHGALESIVSFEHQIPVLAKSYHVIAVDTRGHGKSTADTSRLTYDLYAEDMYTLLHELKLDSVNVLGWSDGGNTGLILAMRHPEKVRKLVTMGANLSADTNAVYGWVLDTVRNQIKTLQGGDPFAIRVKLSLLEEPNINPEDLKAIKCPVLITAGEYDVIKEAHTRLIAGTIPHGQLKIFKGASHDAPREVPDAFNRSVEVFLHER</sequence>
<dbReference type="SUPFAM" id="SSF53474">
    <property type="entry name" value="alpha/beta-Hydrolases"/>
    <property type="match status" value="1"/>
</dbReference>
<dbReference type="Gene3D" id="2.60.120.260">
    <property type="entry name" value="Galactose-binding domain-like"/>
    <property type="match status" value="1"/>
</dbReference>
<evidence type="ECO:0000259" key="2">
    <source>
        <dbReference type="Pfam" id="PF00561"/>
    </source>
</evidence>
<dbReference type="Proteomes" id="UP000476411">
    <property type="component" value="Chromosome"/>
</dbReference>
<dbReference type="PRINTS" id="PR00111">
    <property type="entry name" value="ABHYDROLASE"/>
</dbReference>
<evidence type="ECO:0000313" key="3">
    <source>
        <dbReference type="EMBL" id="QHS60868.1"/>
    </source>
</evidence>
<protein>
    <submittedName>
        <fullName evidence="3">Alpha/beta hydrolase</fullName>
    </submittedName>
</protein>
<dbReference type="Gene3D" id="3.40.50.1820">
    <property type="entry name" value="alpha/beta hydrolase"/>
    <property type="match status" value="1"/>
</dbReference>
<dbReference type="AlphaFoldDB" id="A0A6B9ZER5"/>
<keyword evidence="3" id="KW-0378">Hydrolase</keyword>
<evidence type="ECO:0000256" key="1">
    <source>
        <dbReference type="SAM" id="SignalP"/>
    </source>
</evidence>
<name>A0A6B9ZER5_9BACT</name>
<dbReference type="RefSeq" id="WP_162332551.1">
    <property type="nucleotide sequence ID" value="NZ_CP048113.1"/>
</dbReference>
<dbReference type="KEGG" id="chih:GWR21_15080"/>
<dbReference type="EMBL" id="CP048113">
    <property type="protein sequence ID" value="QHS60868.1"/>
    <property type="molecule type" value="Genomic_DNA"/>
</dbReference>